<dbReference type="PANTHER" id="PTHR14969">
    <property type="entry name" value="SPHINGOSINE-1-PHOSPHATE PHOSPHOHYDROLASE"/>
    <property type="match status" value="1"/>
</dbReference>
<protein>
    <submittedName>
        <fullName evidence="3">Phosphatase PAP2 family protein</fullName>
    </submittedName>
</protein>
<dbReference type="Proteomes" id="UP001225933">
    <property type="component" value="Unassembled WGS sequence"/>
</dbReference>
<dbReference type="Gene3D" id="1.20.144.10">
    <property type="entry name" value="Phosphatidic acid phosphatase type 2/haloperoxidase"/>
    <property type="match status" value="1"/>
</dbReference>
<reference evidence="3" key="1">
    <citation type="submission" date="2023-06" db="EMBL/GenBank/DDBJ databases">
        <title>Two Chryseobacterium gambrini strains from China.</title>
        <authorList>
            <person name="Zeng J."/>
            <person name="Wu Y."/>
        </authorList>
    </citation>
    <scope>NUCLEOTIDE SEQUENCE</scope>
    <source>
        <strain evidence="3">SQ219</strain>
    </source>
</reference>
<dbReference type="Pfam" id="PF01569">
    <property type="entry name" value="PAP2"/>
    <property type="match status" value="1"/>
</dbReference>
<sequence>MKIFNKTIYSNFSINAMIINIINKIPVLFFMLVCNLALAQDSLTVSEKIGDTIAVQKPENNFSYKRLIAPTSLISIGAMSFAIPKMKEFDAGVRKEVKDHNLHNSTLDNYTQFIPAVMVYGFNISGLKGKHNLRERTIILATSQLISTAIVIPSKYLIGEERPDKSNNMSFPSGHAAIAFSTAQFMYREYRDSNYWLSLSGYPFAIFTSVYRVINNKHWVTDVVAGAGVGILSTELAYWLFPKINMFLSANKNKKSVSMLAPLYQKNGHSNTFGINYQITF</sequence>
<feature type="transmembrane region" description="Helical" evidence="1">
    <location>
        <begin position="220"/>
        <end position="241"/>
    </location>
</feature>
<evidence type="ECO:0000313" key="3">
    <source>
        <dbReference type="EMBL" id="MDN4013336.1"/>
    </source>
</evidence>
<comment type="caution">
    <text evidence="3">The sequence shown here is derived from an EMBL/GenBank/DDBJ whole genome shotgun (WGS) entry which is preliminary data.</text>
</comment>
<feature type="transmembrane region" description="Helical" evidence="1">
    <location>
        <begin position="67"/>
        <end position="84"/>
    </location>
</feature>
<evidence type="ECO:0000256" key="1">
    <source>
        <dbReference type="SAM" id="Phobius"/>
    </source>
</evidence>
<dbReference type="PANTHER" id="PTHR14969:SF13">
    <property type="entry name" value="AT30094P"/>
    <property type="match status" value="1"/>
</dbReference>
<name>A0AAJ1VKR2_9FLAO</name>
<dbReference type="SUPFAM" id="SSF48317">
    <property type="entry name" value="Acid phosphatase/Vanadium-dependent haloperoxidase"/>
    <property type="match status" value="1"/>
</dbReference>
<proteinExistence type="predicted"/>
<dbReference type="InterPro" id="IPR036938">
    <property type="entry name" value="PAP2/HPO_sf"/>
</dbReference>
<organism evidence="3 4">
    <name type="scientific">Chryseobacterium gambrini</name>
    <dbReference type="NCBI Taxonomy" id="373672"/>
    <lineage>
        <taxon>Bacteria</taxon>
        <taxon>Pseudomonadati</taxon>
        <taxon>Bacteroidota</taxon>
        <taxon>Flavobacteriia</taxon>
        <taxon>Flavobacteriales</taxon>
        <taxon>Weeksellaceae</taxon>
        <taxon>Chryseobacterium group</taxon>
        <taxon>Chryseobacterium</taxon>
    </lineage>
</organism>
<dbReference type="EMBL" id="JAUHGV010000014">
    <property type="protein sequence ID" value="MDN4013336.1"/>
    <property type="molecule type" value="Genomic_DNA"/>
</dbReference>
<keyword evidence="1" id="KW-0812">Transmembrane</keyword>
<evidence type="ECO:0000259" key="2">
    <source>
        <dbReference type="SMART" id="SM00014"/>
    </source>
</evidence>
<dbReference type="SMART" id="SM00014">
    <property type="entry name" value="acidPPc"/>
    <property type="match status" value="1"/>
</dbReference>
<dbReference type="CDD" id="cd03394">
    <property type="entry name" value="PAP2_like_5"/>
    <property type="match status" value="1"/>
</dbReference>
<evidence type="ECO:0000313" key="4">
    <source>
        <dbReference type="Proteomes" id="UP001225933"/>
    </source>
</evidence>
<accession>A0AAJ1VKR2</accession>
<gene>
    <name evidence="3" type="ORF">QX233_12745</name>
</gene>
<keyword evidence="1" id="KW-0472">Membrane</keyword>
<feature type="domain" description="Phosphatidic acid phosphatase type 2/haloperoxidase" evidence="2">
    <location>
        <begin position="137"/>
        <end position="238"/>
    </location>
</feature>
<feature type="transmembrane region" description="Helical" evidence="1">
    <location>
        <begin position="194"/>
        <end position="214"/>
    </location>
</feature>
<feature type="transmembrane region" description="Helical" evidence="1">
    <location>
        <begin position="12"/>
        <end position="38"/>
    </location>
</feature>
<dbReference type="InterPro" id="IPR000326">
    <property type="entry name" value="PAP2/HPO"/>
</dbReference>
<dbReference type="AlphaFoldDB" id="A0AAJ1VKR2"/>
<keyword evidence="1" id="KW-1133">Transmembrane helix</keyword>